<feature type="compositionally biased region" description="Basic and acidic residues" evidence="3">
    <location>
        <begin position="99"/>
        <end position="117"/>
    </location>
</feature>
<reference evidence="5" key="1">
    <citation type="submission" date="2021-01" db="EMBL/GenBank/DDBJ databases">
        <title>Adiantum capillus-veneris genome.</title>
        <authorList>
            <person name="Fang Y."/>
            <person name="Liao Q."/>
        </authorList>
    </citation>
    <scope>NUCLEOTIDE SEQUENCE</scope>
    <source>
        <strain evidence="5">H3</strain>
        <tissue evidence="5">Leaf</tissue>
    </source>
</reference>
<dbReference type="InterPro" id="IPR053932">
    <property type="entry name" value="GeBP-like_DBD"/>
</dbReference>
<evidence type="ECO:0000313" key="5">
    <source>
        <dbReference type="EMBL" id="KAI5062886.1"/>
    </source>
</evidence>
<comment type="similarity">
    <text evidence="1">Belongs to the GeBP family.</text>
</comment>
<feature type="compositionally biased region" description="Polar residues" evidence="3">
    <location>
        <begin position="408"/>
        <end position="424"/>
    </location>
</feature>
<feature type="region of interest" description="Disordered" evidence="3">
    <location>
        <begin position="1"/>
        <end position="245"/>
    </location>
</feature>
<gene>
    <name evidence="5" type="ORF">GOP47_0021433</name>
</gene>
<accession>A0A9D4U7E2</accession>
<evidence type="ECO:0000256" key="1">
    <source>
        <dbReference type="ARBA" id="ARBA00010820"/>
    </source>
</evidence>
<feature type="region of interest" description="Disordered" evidence="3">
    <location>
        <begin position="407"/>
        <end position="447"/>
    </location>
</feature>
<feature type="compositionally biased region" description="Basic and acidic residues" evidence="3">
    <location>
        <begin position="186"/>
        <end position="219"/>
    </location>
</feature>
<keyword evidence="2" id="KW-0175">Coiled coil</keyword>
<feature type="domain" description="Glabrous enhancer-binding protein-like DBD" evidence="4">
    <location>
        <begin position="300"/>
        <end position="401"/>
    </location>
</feature>
<proteinExistence type="inferred from homology"/>
<evidence type="ECO:0000256" key="3">
    <source>
        <dbReference type="SAM" id="MobiDB-lite"/>
    </source>
</evidence>
<feature type="coiled-coil region" evidence="2">
    <location>
        <begin position="599"/>
        <end position="633"/>
    </location>
</feature>
<name>A0A9D4U7E2_ADICA</name>
<keyword evidence="6" id="KW-1185">Reference proteome</keyword>
<dbReference type="AlphaFoldDB" id="A0A9D4U7E2"/>
<feature type="compositionally biased region" description="Basic and acidic residues" evidence="3">
    <location>
        <begin position="236"/>
        <end position="245"/>
    </location>
</feature>
<sequence>MTRKRPERDDVESSSEDEEEEDNVSGGEEDDFISEDDRVNIIPGQDTERIPSESPKASAEDESSSESDDEDDSMKEPAMDVVQGISSRPSEAPPPLLKKLQETRVLENRASSEEGAQKGKGKPAKQQEKDPPPLRSAKGEVLKNVQEESRSGRKVIKDIVSDDSVRDDKKSGISSKKRKNESSQQDAERDSADSEPILKKRKDGDMAQDGEKSTTKDKGSQIPSDSRIGDLSSSKKGVDRDKPLHTLGDVAKEIAKKTLNSTSARANWLKDVFNSRKSPTKQEKKANSSAASRPSSTLKQKRWSVDEEIIVASEVLNRVKMGFKVPSKKTDDFWFMLSEVLQEKLGVEFSRDQLSEKARRMRQKYQGTVQKIKESQGSMKPFKHRNDSEQQLFDIFRQIWGRAEVSNLEDQQGANNGTRKSIQSPDREVKEMHVSSPKARPSSKANAGKIDTAAMTGNDVDVKANAVVATLMKPDHEEEVVKEDQARTILHPLANASTSPINNVDKLLQDRIDATLQELQEWSKQNLKKWMNKASALIEDSTKRLEDQMWRHTSWMGMAGGRLPTMRFCTGMDIQLGEGDGSYMQQLHELHLQEVNVYAQRLELMRKECELKKKQIKAQLHQVQKQKNRANAKASRGLCCPKEIEQMQRVQIKALDALRCTIGALHWCLHKRWRIFEGGSLYIVFPLLRREKGDLHQVCWISSYVTLEKSL</sequence>
<dbReference type="OrthoDB" id="669440at2759"/>
<dbReference type="EMBL" id="JABFUD020000021">
    <property type="protein sequence ID" value="KAI5062886.1"/>
    <property type="molecule type" value="Genomic_DNA"/>
</dbReference>
<feature type="compositionally biased region" description="Acidic residues" evidence="3">
    <location>
        <begin position="60"/>
        <end position="73"/>
    </location>
</feature>
<feature type="compositionally biased region" description="Polar residues" evidence="3">
    <location>
        <begin position="287"/>
        <end position="298"/>
    </location>
</feature>
<dbReference type="Pfam" id="PF04504">
    <property type="entry name" value="GeBP-like_DBD"/>
    <property type="match status" value="1"/>
</dbReference>
<feature type="region of interest" description="Disordered" evidence="3">
    <location>
        <begin position="268"/>
        <end position="302"/>
    </location>
</feature>
<evidence type="ECO:0000256" key="2">
    <source>
        <dbReference type="SAM" id="Coils"/>
    </source>
</evidence>
<evidence type="ECO:0000313" key="6">
    <source>
        <dbReference type="Proteomes" id="UP000886520"/>
    </source>
</evidence>
<feature type="compositionally biased region" description="Acidic residues" evidence="3">
    <location>
        <begin position="9"/>
        <end position="34"/>
    </location>
</feature>
<organism evidence="5 6">
    <name type="scientific">Adiantum capillus-veneris</name>
    <name type="common">Maidenhair fern</name>
    <dbReference type="NCBI Taxonomy" id="13818"/>
    <lineage>
        <taxon>Eukaryota</taxon>
        <taxon>Viridiplantae</taxon>
        <taxon>Streptophyta</taxon>
        <taxon>Embryophyta</taxon>
        <taxon>Tracheophyta</taxon>
        <taxon>Polypodiopsida</taxon>
        <taxon>Polypodiidae</taxon>
        <taxon>Polypodiales</taxon>
        <taxon>Pteridineae</taxon>
        <taxon>Pteridaceae</taxon>
        <taxon>Vittarioideae</taxon>
        <taxon>Adiantum</taxon>
    </lineage>
</organism>
<comment type="caution">
    <text evidence="5">The sequence shown here is derived from an EMBL/GenBank/DDBJ whole genome shotgun (WGS) entry which is preliminary data.</text>
</comment>
<protein>
    <recommendedName>
        <fullName evidence="4">Glabrous enhancer-binding protein-like DBD domain-containing protein</fullName>
    </recommendedName>
</protein>
<evidence type="ECO:0000259" key="4">
    <source>
        <dbReference type="Pfam" id="PF04504"/>
    </source>
</evidence>
<dbReference type="Proteomes" id="UP000886520">
    <property type="component" value="Chromosome 21"/>
</dbReference>
<feature type="compositionally biased region" description="Basic and acidic residues" evidence="3">
    <location>
        <begin position="125"/>
        <end position="171"/>
    </location>
</feature>